<keyword evidence="8" id="KW-0067">ATP-binding</keyword>
<name>A0ABP3CPG6_9PSEU</name>
<evidence type="ECO:0000259" key="13">
    <source>
        <dbReference type="PROSITE" id="PS50146"/>
    </source>
</evidence>
<dbReference type="InterPro" id="IPR045540">
    <property type="entry name" value="YegS/DAGK_C"/>
</dbReference>
<dbReference type="GO" id="GO:0016301">
    <property type="term" value="F:kinase activity"/>
    <property type="evidence" value="ECO:0007669"/>
    <property type="project" value="UniProtKB-KW"/>
</dbReference>
<dbReference type="Gene3D" id="3.40.50.10330">
    <property type="entry name" value="Probable inorganic polyphosphate/atp-NAD kinase, domain 1"/>
    <property type="match status" value="1"/>
</dbReference>
<dbReference type="NCBIfam" id="TIGR00147">
    <property type="entry name" value="YegS/Rv2252/BmrU family lipid kinase"/>
    <property type="match status" value="1"/>
</dbReference>
<comment type="caution">
    <text evidence="14">The sequence shown here is derived from an EMBL/GenBank/DDBJ whole genome shotgun (WGS) entry which is preliminary data.</text>
</comment>
<dbReference type="InterPro" id="IPR005218">
    <property type="entry name" value="Diacylglycerol/lipid_kinase"/>
</dbReference>
<dbReference type="InterPro" id="IPR001206">
    <property type="entry name" value="Diacylglycerol_kinase_cat_dom"/>
</dbReference>
<dbReference type="PANTHER" id="PTHR12358">
    <property type="entry name" value="SPHINGOSINE KINASE"/>
    <property type="match status" value="1"/>
</dbReference>
<evidence type="ECO:0000256" key="2">
    <source>
        <dbReference type="ARBA" id="ARBA00005983"/>
    </source>
</evidence>
<dbReference type="EMBL" id="BAAABU010000001">
    <property type="protein sequence ID" value="GAA0211939.1"/>
    <property type="molecule type" value="Genomic_DNA"/>
</dbReference>
<dbReference type="Pfam" id="PF00781">
    <property type="entry name" value="DAGK_cat"/>
    <property type="match status" value="1"/>
</dbReference>
<dbReference type="Pfam" id="PF19279">
    <property type="entry name" value="YegS_C"/>
    <property type="match status" value="1"/>
</dbReference>
<evidence type="ECO:0000256" key="7">
    <source>
        <dbReference type="ARBA" id="ARBA00022777"/>
    </source>
</evidence>
<comment type="cofactor">
    <cofactor evidence="1">
        <name>Mg(2+)</name>
        <dbReference type="ChEBI" id="CHEBI:18420"/>
    </cofactor>
</comment>
<keyword evidence="9" id="KW-0460">Magnesium</keyword>
<evidence type="ECO:0000256" key="9">
    <source>
        <dbReference type="ARBA" id="ARBA00022842"/>
    </source>
</evidence>
<evidence type="ECO:0000313" key="14">
    <source>
        <dbReference type="EMBL" id="GAA0211939.1"/>
    </source>
</evidence>
<dbReference type="InterPro" id="IPR016064">
    <property type="entry name" value="NAD/diacylglycerol_kinase_sf"/>
</dbReference>
<dbReference type="InterPro" id="IPR017438">
    <property type="entry name" value="ATP-NAD_kinase_N"/>
</dbReference>
<dbReference type="PROSITE" id="PS50146">
    <property type="entry name" value="DAGK"/>
    <property type="match status" value="1"/>
</dbReference>
<keyword evidence="7 14" id="KW-0418">Kinase</keyword>
<keyword evidence="6" id="KW-0547">Nucleotide-binding</keyword>
<evidence type="ECO:0000256" key="4">
    <source>
        <dbReference type="ARBA" id="ARBA00022679"/>
    </source>
</evidence>
<evidence type="ECO:0000256" key="11">
    <source>
        <dbReference type="ARBA" id="ARBA00023209"/>
    </source>
</evidence>
<keyword evidence="15" id="KW-1185">Reference proteome</keyword>
<keyword evidence="4" id="KW-0808">Transferase</keyword>
<dbReference type="SUPFAM" id="SSF111331">
    <property type="entry name" value="NAD kinase/diacylglycerol kinase-like"/>
    <property type="match status" value="1"/>
</dbReference>
<keyword evidence="12" id="KW-1208">Phospholipid metabolism</keyword>
<evidence type="ECO:0000256" key="6">
    <source>
        <dbReference type="ARBA" id="ARBA00022741"/>
    </source>
</evidence>
<dbReference type="PANTHER" id="PTHR12358:SF106">
    <property type="entry name" value="LIPID KINASE YEGS"/>
    <property type="match status" value="1"/>
</dbReference>
<evidence type="ECO:0000256" key="3">
    <source>
        <dbReference type="ARBA" id="ARBA00022516"/>
    </source>
</evidence>
<evidence type="ECO:0000256" key="10">
    <source>
        <dbReference type="ARBA" id="ARBA00023098"/>
    </source>
</evidence>
<keyword evidence="10" id="KW-0443">Lipid metabolism</keyword>
<dbReference type="InterPro" id="IPR050187">
    <property type="entry name" value="Lipid_Phosphate_FormReg"/>
</dbReference>
<dbReference type="RefSeq" id="WP_343932125.1">
    <property type="nucleotide sequence ID" value="NZ_BAAABU010000001.1"/>
</dbReference>
<dbReference type="Gene3D" id="2.60.200.40">
    <property type="match status" value="1"/>
</dbReference>
<evidence type="ECO:0000256" key="12">
    <source>
        <dbReference type="ARBA" id="ARBA00023264"/>
    </source>
</evidence>
<gene>
    <name evidence="14" type="ORF">GCM10010492_07220</name>
</gene>
<sequence>MTRAALLVCPASGKGRAARMAGTVAARLRTAVDSLDLHVASSAEGTSALARRAVEDGVDVLVVLGGDGGAHLGVQACAGTSTALAVVPAGTGNDLATALGTLSVDDVVGALCDGSRRALDLGRVGNGTWFATVLCAGFDSAVNERANGMRWPAGPRRYDLAILAELAALRPEPLVVETEDSTLELDALLVAVGNTTSYGGGIPVCPDADPADGLFDVTVVTAAPRRTLLRMLPTLRTGRHVEHPAVRTLRAKSVRVAGPGWVGYADGERVHGLPLEVSCRSGALTAVGR</sequence>
<dbReference type="Proteomes" id="UP001500416">
    <property type="component" value="Unassembled WGS sequence"/>
</dbReference>
<accession>A0ABP3CPG6</accession>
<keyword evidence="11" id="KW-0594">Phospholipid biosynthesis</keyword>
<evidence type="ECO:0000256" key="1">
    <source>
        <dbReference type="ARBA" id="ARBA00001946"/>
    </source>
</evidence>
<proteinExistence type="inferred from homology"/>
<organism evidence="14 15">
    <name type="scientific">Saccharothrix mutabilis subsp. mutabilis</name>
    <dbReference type="NCBI Taxonomy" id="66855"/>
    <lineage>
        <taxon>Bacteria</taxon>
        <taxon>Bacillati</taxon>
        <taxon>Actinomycetota</taxon>
        <taxon>Actinomycetes</taxon>
        <taxon>Pseudonocardiales</taxon>
        <taxon>Pseudonocardiaceae</taxon>
        <taxon>Saccharothrix</taxon>
    </lineage>
</organism>
<reference evidence="15" key="1">
    <citation type="journal article" date="2019" name="Int. J. Syst. Evol. Microbiol.">
        <title>The Global Catalogue of Microorganisms (GCM) 10K type strain sequencing project: providing services to taxonomists for standard genome sequencing and annotation.</title>
        <authorList>
            <consortium name="The Broad Institute Genomics Platform"/>
            <consortium name="The Broad Institute Genome Sequencing Center for Infectious Disease"/>
            <person name="Wu L."/>
            <person name="Ma J."/>
        </authorList>
    </citation>
    <scope>NUCLEOTIDE SEQUENCE [LARGE SCALE GENOMIC DNA]</scope>
    <source>
        <strain evidence="15">JCM 3380</strain>
    </source>
</reference>
<keyword evidence="5" id="KW-0479">Metal-binding</keyword>
<comment type="similarity">
    <text evidence="2">Belongs to the diacylglycerol/lipid kinase family.</text>
</comment>
<evidence type="ECO:0000256" key="5">
    <source>
        <dbReference type="ARBA" id="ARBA00022723"/>
    </source>
</evidence>
<evidence type="ECO:0000313" key="15">
    <source>
        <dbReference type="Proteomes" id="UP001500416"/>
    </source>
</evidence>
<feature type="domain" description="DAGKc" evidence="13">
    <location>
        <begin position="1"/>
        <end position="128"/>
    </location>
</feature>
<protein>
    <submittedName>
        <fullName evidence="14">YegS/Rv2252/BmrU family lipid kinase</fullName>
    </submittedName>
</protein>
<keyword evidence="3" id="KW-0444">Lipid biosynthesis</keyword>
<evidence type="ECO:0000256" key="8">
    <source>
        <dbReference type="ARBA" id="ARBA00022840"/>
    </source>
</evidence>